<accession>A0ABV1QI04</accession>
<keyword evidence="2" id="KW-1185">Reference proteome</keyword>
<dbReference type="Proteomes" id="UP001480955">
    <property type="component" value="Unassembled WGS sequence"/>
</dbReference>
<sequence>MSVTPITAEHININDRIAREAWMAHFGVTEKRLRKAVRMVCSRATTVAAYLGQPRP</sequence>
<organism evidence="1 2">
    <name type="scientific">Methylorubrum podarium</name>
    <dbReference type="NCBI Taxonomy" id="200476"/>
    <lineage>
        <taxon>Bacteria</taxon>
        <taxon>Pseudomonadati</taxon>
        <taxon>Pseudomonadota</taxon>
        <taxon>Alphaproteobacteria</taxon>
        <taxon>Hyphomicrobiales</taxon>
        <taxon>Methylobacteriaceae</taxon>
        <taxon>Methylorubrum</taxon>
    </lineage>
</organism>
<proteinExistence type="predicted"/>
<gene>
    <name evidence="1" type="ORF">ABS772_03760</name>
</gene>
<evidence type="ECO:0000313" key="2">
    <source>
        <dbReference type="Proteomes" id="UP001480955"/>
    </source>
</evidence>
<comment type="caution">
    <text evidence="1">The sequence shown here is derived from an EMBL/GenBank/DDBJ whole genome shotgun (WGS) entry which is preliminary data.</text>
</comment>
<dbReference type="InterPro" id="IPR022037">
    <property type="entry name" value="DUF3606"/>
</dbReference>
<protein>
    <submittedName>
        <fullName evidence="1">DUF3606 domain-containing protein</fullName>
    </submittedName>
</protein>
<name>A0ABV1QI04_9HYPH</name>
<reference evidence="1 2" key="1">
    <citation type="submission" date="2024-06" db="EMBL/GenBank/DDBJ databases">
        <authorList>
            <person name="Campbell A.G."/>
        </authorList>
    </citation>
    <scope>NUCLEOTIDE SEQUENCE [LARGE SCALE GENOMIC DNA]</scope>
    <source>
        <strain evidence="1 2">EM12</strain>
    </source>
</reference>
<dbReference type="Pfam" id="PF12244">
    <property type="entry name" value="DUF3606"/>
    <property type="match status" value="1"/>
</dbReference>
<dbReference type="RefSeq" id="WP_350392288.1">
    <property type="nucleotide sequence ID" value="NZ_JBELQE010000026.1"/>
</dbReference>
<dbReference type="EMBL" id="JBELQE010000026">
    <property type="protein sequence ID" value="MER2249027.1"/>
    <property type="molecule type" value="Genomic_DNA"/>
</dbReference>
<evidence type="ECO:0000313" key="1">
    <source>
        <dbReference type="EMBL" id="MER2249027.1"/>
    </source>
</evidence>